<feature type="domain" description="Arf-GAP" evidence="4">
    <location>
        <begin position="353"/>
        <end position="481"/>
    </location>
</feature>
<dbReference type="SMART" id="SM00105">
    <property type="entry name" value="ArfGap"/>
    <property type="match status" value="1"/>
</dbReference>
<keyword evidence="1" id="KW-0479">Metal-binding</keyword>
<dbReference type="PANTHER" id="PTHR46220">
    <property type="entry name" value="ADP-RIBOSYLATION FACTOR GTPASE-ACTIVATING PROTEIN AGD12"/>
    <property type="match status" value="1"/>
</dbReference>
<dbReference type="SMART" id="SM00239">
    <property type="entry name" value="C2"/>
    <property type="match status" value="1"/>
</dbReference>
<proteinExistence type="predicted"/>
<dbReference type="Pfam" id="PF01412">
    <property type="entry name" value="ArfGap"/>
    <property type="match status" value="1"/>
</dbReference>
<dbReference type="Pfam" id="PF00168">
    <property type="entry name" value="C2"/>
    <property type="match status" value="1"/>
</dbReference>
<dbReference type="SUPFAM" id="SSF49562">
    <property type="entry name" value="C2 domain (Calcium/lipid-binding domain, CaLB)"/>
    <property type="match status" value="1"/>
</dbReference>
<name>A0A7S0DH36_9EUKA</name>
<gene>
    <name evidence="5" type="ORF">LAMO00422_LOCUS11960</name>
</gene>
<evidence type="ECO:0000313" key="5">
    <source>
        <dbReference type="EMBL" id="CAD8453020.1"/>
    </source>
</evidence>
<dbReference type="PROSITE" id="PS50115">
    <property type="entry name" value="ARFGAP"/>
    <property type="match status" value="1"/>
</dbReference>
<dbReference type="CDD" id="cd00030">
    <property type="entry name" value="C2"/>
    <property type="match status" value="1"/>
</dbReference>
<reference evidence="5" key="1">
    <citation type="submission" date="2021-01" db="EMBL/GenBank/DDBJ databases">
        <authorList>
            <person name="Corre E."/>
            <person name="Pelletier E."/>
            <person name="Niang G."/>
            <person name="Scheremetjew M."/>
            <person name="Finn R."/>
            <person name="Kale V."/>
            <person name="Holt S."/>
            <person name="Cochrane G."/>
            <person name="Meng A."/>
            <person name="Brown T."/>
            <person name="Cohen L."/>
        </authorList>
    </citation>
    <scope>NUCLEOTIDE SEQUENCE</scope>
    <source>
        <strain evidence="5">CCMP2058</strain>
    </source>
</reference>
<dbReference type="GO" id="GO:0005096">
    <property type="term" value="F:GTPase activator activity"/>
    <property type="evidence" value="ECO:0007669"/>
    <property type="project" value="InterPro"/>
</dbReference>
<dbReference type="InterPro" id="IPR000008">
    <property type="entry name" value="C2_dom"/>
</dbReference>
<dbReference type="PROSITE" id="PS50004">
    <property type="entry name" value="C2"/>
    <property type="match status" value="1"/>
</dbReference>
<evidence type="ECO:0000259" key="3">
    <source>
        <dbReference type="PROSITE" id="PS50004"/>
    </source>
</evidence>
<protein>
    <recommendedName>
        <fullName evidence="6">C2 domain-containing protein</fullName>
    </recommendedName>
</protein>
<evidence type="ECO:0000259" key="4">
    <source>
        <dbReference type="PROSITE" id="PS50115"/>
    </source>
</evidence>
<dbReference type="SUPFAM" id="SSF57863">
    <property type="entry name" value="ArfGap/RecO-like zinc finger"/>
    <property type="match status" value="1"/>
</dbReference>
<dbReference type="InterPro" id="IPR037278">
    <property type="entry name" value="ARFGAP/RecO"/>
</dbReference>
<dbReference type="PANTHER" id="PTHR46220:SF1">
    <property type="entry name" value="ADP-RIBOSYLATION FACTOR GTPASE-ACTIVATING PROTEIN AGD12"/>
    <property type="match status" value="1"/>
</dbReference>
<dbReference type="InterPro" id="IPR038508">
    <property type="entry name" value="ArfGAP_dom_sf"/>
</dbReference>
<evidence type="ECO:0008006" key="6">
    <source>
        <dbReference type="Google" id="ProtNLM"/>
    </source>
</evidence>
<evidence type="ECO:0000256" key="1">
    <source>
        <dbReference type="PROSITE-ProRule" id="PRU00288"/>
    </source>
</evidence>
<evidence type="ECO:0000256" key="2">
    <source>
        <dbReference type="SAM" id="Coils"/>
    </source>
</evidence>
<accession>A0A7S0DH36</accession>
<organism evidence="5">
    <name type="scientific">Amorphochlora amoebiformis</name>
    <dbReference type="NCBI Taxonomy" id="1561963"/>
    <lineage>
        <taxon>Eukaryota</taxon>
        <taxon>Sar</taxon>
        <taxon>Rhizaria</taxon>
        <taxon>Cercozoa</taxon>
        <taxon>Chlorarachniophyceae</taxon>
        <taxon>Amorphochlora</taxon>
    </lineage>
</organism>
<feature type="domain" description="C2" evidence="3">
    <location>
        <begin position="490"/>
        <end position="614"/>
    </location>
</feature>
<dbReference type="Gene3D" id="2.60.40.150">
    <property type="entry name" value="C2 domain"/>
    <property type="match status" value="1"/>
</dbReference>
<dbReference type="GO" id="GO:0008270">
    <property type="term" value="F:zinc ion binding"/>
    <property type="evidence" value="ECO:0007669"/>
    <property type="project" value="UniProtKB-KW"/>
</dbReference>
<dbReference type="EMBL" id="HBEM01017473">
    <property type="protein sequence ID" value="CAD8453020.1"/>
    <property type="molecule type" value="Transcribed_RNA"/>
</dbReference>
<keyword evidence="1" id="KW-0862">Zinc</keyword>
<dbReference type="GO" id="GO:0005543">
    <property type="term" value="F:phospholipid binding"/>
    <property type="evidence" value="ECO:0007669"/>
    <property type="project" value="InterPro"/>
</dbReference>
<dbReference type="InterPro" id="IPR044518">
    <property type="entry name" value="ARF_GAP_AGD11/12/13"/>
</dbReference>
<dbReference type="AlphaFoldDB" id="A0A7S0DH36"/>
<feature type="coiled-coil region" evidence="2">
    <location>
        <begin position="262"/>
        <end position="320"/>
    </location>
</feature>
<keyword evidence="2" id="KW-0175">Coiled coil</keyword>
<sequence length="673" mass="74522">MGIVNCRNIDDTGTGDKHPRNAHIEEVKGEVYTDADIPKKALAYFSVALSIDAYIHSFHPPPPRKSLSYISAGTQTQSLVLKAQSPPHTSGIGVHYEQYFNVAKLTEALLDPTNPRLSPKQPICTDVVGSDSVEGKYIKAAKLVDGIVSNCDDNISDGAHADAGGQASFLEEDPKPAAAVSVSNQEEVGSGLKIEEEVPTASGVEGNNMASKFLSTIIAQQAELNKDAKSLEGMMIKHVDEIKNMEIKLGGKPKTDYPEQKVNNMLSELSKLYQMRARMKEEAKKSDNPKESDEVLAVRIEALTAEANKSHEEAKALSDELLKTHGIRMEEIKAIEEAAKTKEELAKSKRAAMDPLERLFSLKKRMGNECCADCQSSDVTQADVTHNVLLCQKCANIHVDAVKAVVKNLEYMTTGDNSWELKYVEGLEAVGNNLKQNMNLEFRVPFEFRKPTADDEAENRVEYIVAKYDKKFVRDPRETNPVRRAPFPAWPIKIRKKKHESVRKNKKGSLKVKLLCGTELSTGGIDSNFFNPYVTVAYGTQISRSYTKNGTANPTWNGISSAEPEFGYMWRKSLKEPLIVELYHEDLINGDRKIGSVSVELKGLPDAKTTTLILPIFAKGRKPIKWTELVKTTKKDGSDPSKWSSRSRLSVFNIFGNGELPGSLELSVKASWF</sequence>
<dbReference type="Gene3D" id="1.10.220.150">
    <property type="entry name" value="Arf GTPase activating protein"/>
    <property type="match status" value="1"/>
</dbReference>
<dbReference type="InterPro" id="IPR035892">
    <property type="entry name" value="C2_domain_sf"/>
</dbReference>
<keyword evidence="1" id="KW-0863">Zinc-finger</keyword>
<dbReference type="InterPro" id="IPR001164">
    <property type="entry name" value="ArfGAP_dom"/>
</dbReference>